<name>A0A7W3T392_9ACTN</name>
<dbReference type="GO" id="GO:0006465">
    <property type="term" value="P:signal peptide processing"/>
    <property type="evidence" value="ECO:0007669"/>
    <property type="project" value="InterPro"/>
</dbReference>
<feature type="transmembrane region" description="Helical" evidence="4">
    <location>
        <begin position="15"/>
        <end position="38"/>
    </location>
</feature>
<dbReference type="CDD" id="cd06530">
    <property type="entry name" value="S26_SPase_I"/>
    <property type="match status" value="1"/>
</dbReference>
<comment type="similarity">
    <text evidence="2 4">Belongs to the peptidase S26 family.</text>
</comment>
<dbReference type="PANTHER" id="PTHR43390">
    <property type="entry name" value="SIGNAL PEPTIDASE I"/>
    <property type="match status" value="1"/>
</dbReference>
<organism evidence="6 7">
    <name type="scientific">Streptomyces calidiresistens</name>
    <dbReference type="NCBI Taxonomy" id="1485586"/>
    <lineage>
        <taxon>Bacteria</taxon>
        <taxon>Bacillati</taxon>
        <taxon>Actinomycetota</taxon>
        <taxon>Actinomycetes</taxon>
        <taxon>Kitasatosporales</taxon>
        <taxon>Streptomycetaceae</taxon>
        <taxon>Streptomyces</taxon>
    </lineage>
</organism>
<evidence type="ECO:0000256" key="3">
    <source>
        <dbReference type="PIRSR" id="PIRSR600223-1"/>
    </source>
</evidence>
<proteinExistence type="inferred from homology"/>
<keyword evidence="4" id="KW-1133">Transmembrane helix</keyword>
<reference evidence="7" key="1">
    <citation type="submission" date="2019-10" db="EMBL/GenBank/DDBJ databases">
        <title>Streptomyces sp. nov., a novel actinobacterium isolated from alkaline environment.</title>
        <authorList>
            <person name="Golinska P."/>
        </authorList>
    </citation>
    <scope>NUCLEOTIDE SEQUENCE [LARGE SCALE GENOMIC DNA]</scope>
    <source>
        <strain evidence="7">DSM 42108</strain>
    </source>
</reference>
<dbReference type="GO" id="GO:0004252">
    <property type="term" value="F:serine-type endopeptidase activity"/>
    <property type="evidence" value="ECO:0007669"/>
    <property type="project" value="InterPro"/>
</dbReference>
<dbReference type="InterPro" id="IPR000223">
    <property type="entry name" value="Pept_S26A_signal_pept_1"/>
</dbReference>
<keyword evidence="7" id="KW-1185">Reference proteome</keyword>
<dbReference type="NCBIfam" id="TIGR02227">
    <property type="entry name" value="sigpep_I_bact"/>
    <property type="match status" value="1"/>
</dbReference>
<dbReference type="AlphaFoldDB" id="A0A7W3T392"/>
<feature type="domain" description="Peptidase S26" evidence="5">
    <location>
        <begin position="24"/>
        <end position="178"/>
    </location>
</feature>
<dbReference type="Proteomes" id="UP000530234">
    <property type="component" value="Unassembled WGS sequence"/>
</dbReference>
<evidence type="ECO:0000313" key="7">
    <source>
        <dbReference type="Proteomes" id="UP000530234"/>
    </source>
</evidence>
<dbReference type="GO" id="GO:0009003">
    <property type="term" value="F:signal peptidase activity"/>
    <property type="evidence" value="ECO:0007669"/>
    <property type="project" value="UniProtKB-EC"/>
</dbReference>
<keyword evidence="4" id="KW-0812">Transmembrane</keyword>
<keyword evidence="4 6" id="KW-0378">Hydrolase</keyword>
<dbReference type="GO" id="GO:0005886">
    <property type="term" value="C:plasma membrane"/>
    <property type="evidence" value="ECO:0007669"/>
    <property type="project" value="UniProtKB-SubCell"/>
</dbReference>
<feature type="transmembrane region" description="Helical" evidence="4">
    <location>
        <begin position="208"/>
        <end position="229"/>
    </location>
</feature>
<sequence length="248" mass="26559">MGTGRRSGGRFARRLSVMTAVAGCLLFLGGFVLVAVLYQPYAIPTDSMAPTVRPDDRVLAHRVAGPEVRRGDVVVFRQESWGELPMVKRVVAIGGDTVACCDEEGRLLVNGRPIVERYLDVGEPASATPFEYEVPPDELFLLGDRRADSLDSRTRLMEGETATVSRDAVTARVEATVWPPERFGLLPRAHGFADLPGGLSEPGPFRPLLWAIASGAVLILLSVCTGPILRGLTGSRGGPGGRGGPRRT</sequence>
<evidence type="ECO:0000256" key="1">
    <source>
        <dbReference type="ARBA" id="ARBA00004401"/>
    </source>
</evidence>
<comment type="caution">
    <text evidence="4">Lacks conserved residue(s) required for the propagation of feature annotation.</text>
</comment>
<dbReference type="InterPro" id="IPR036286">
    <property type="entry name" value="LexA/Signal_pep-like_sf"/>
</dbReference>
<comment type="subcellular location">
    <subcellularLocation>
        <location evidence="1">Cell membrane</location>
        <topology evidence="1">Single-pass type II membrane protein</topology>
    </subcellularLocation>
    <subcellularLocation>
        <location evidence="4">Membrane</location>
        <topology evidence="4">Single-pass type II membrane protein</topology>
    </subcellularLocation>
</comment>
<feature type="active site" evidence="3">
    <location>
        <position position="47"/>
    </location>
</feature>
<feature type="active site" evidence="3">
    <location>
        <position position="88"/>
    </location>
</feature>
<dbReference type="Gene3D" id="2.10.109.10">
    <property type="entry name" value="Umud Fragment, subunit A"/>
    <property type="match status" value="1"/>
</dbReference>
<accession>A0A7W3T392</accession>
<dbReference type="EC" id="3.4.21.89" evidence="4"/>
<keyword evidence="4" id="KW-0645">Protease</keyword>
<evidence type="ECO:0000259" key="5">
    <source>
        <dbReference type="Pfam" id="PF10502"/>
    </source>
</evidence>
<dbReference type="Pfam" id="PF10502">
    <property type="entry name" value="Peptidase_S26"/>
    <property type="match status" value="1"/>
</dbReference>
<keyword evidence="4" id="KW-0472">Membrane</keyword>
<gene>
    <name evidence="6" type="primary">lepB</name>
    <name evidence="6" type="ORF">FOE67_11615</name>
</gene>
<evidence type="ECO:0000256" key="2">
    <source>
        <dbReference type="ARBA" id="ARBA00009370"/>
    </source>
</evidence>
<dbReference type="InterPro" id="IPR019533">
    <property type="entry name" value="Peptidase_S26"/>
</dbReference>
<dbReference type="SUPFAM" id="SSF51306">
    <property type="entry name" value="LexA/Signal peptidase"/>
    <property type="match status" value="1"/>
</dbReference>
<comment type="caution">
    <text evidence="6">The sequence shown here is derived from an EMBL/GenBank/DDBJ whole genome shotgun (WGS) entry which is preliminary data.</text>
</comment>
<comment type="catalytic activity">
    <reaction evidence="4">
        <text>Cleavage of hydrophobic, N-terminal signal or leader sequences from secreted and periplasmic proteins.</text>
        <dbReference type="EC" id="3.4.21.89"/>
    </reaction>
</comment>
<protein>
    <recommendedName>
        <fullName evidence="4">Signal peptidase I</fullName>
        <ecNumber evidence="4">3.4.21.89</ecNumber>
    </recommendedName>
</protein>
<evidence type="ECO:0000256" key="4">
    <source>
        <dbReference type="RuleBase" id="RU362042"/>
    </source>
</evidence>
<evidence type="ECO:0000313" key="6">
    <source>
        <dbReference type="EMBL" id="MBB0230145.1"/>
    </source>
</evidence>
<dbReference type="EMBL" id="VKHS01000228">
    <property type="protein sequence ID" value="MBB0230145.1"/>
    <property type="molecule type" value="Genomic_DNA"/>
</dbReference>
<dbReference type="PANTHER" id="PTHR43390:SF1">
    <property type="entry name" value="CHLOROPLAST PROCESSING PEPTIDASE"/>
    <property type="match status" value="1"/>
</dbReference>
<dbReference type="PRINTS" id="PR00727">
    <property type="entry name" value="LEADERPTASE"/>
</dbReference>